<evidence type="ECO:0000313" key="2">
    <source>
        <dbReference type="EMBL" id="EUN27737.1"/>
    </source>
</evidence>
<dbReference type="Proteomes" id="UP000054337">
    <property type="component" value="Unassembled WGS sequence"/>
</dbReference>
<dbReference type="HOGENOM" id="CLU_1089924_0_0_1"/>
<dbReference type="EMBL" id="KI968727">
    <property type="protein sequence ID" value="EUN27737.1"/>
    <property type="molecule type" value="Genomic_DNA"/>
</dbReference>
<feature type="compositionally biased region" description="Basic and acidic residues" evidence="1">
    <location>
        <begin position="95"/>
        <end position="110"/>
    </location>
</feature>
<proteinExistence type="predicted"/>
<feature type="region of interest" description="Disordered" evidence="1">
    <location>
        <begin position="95"/>
        <end position="132"/>
    </location>
</feature>
<dbReference type="AlphaFoldDB" id="W7EUI6"/>
<protein>
    <submittedName>
        <fullName evidence="2">Uncharacterized protein</fullName>
    </submittedName>
</protein>
<organism evidence="2 3">
    <name type="scientific">Bipolaris victoriae (strain FI3)</name>
    <name type="common">Victoria blight of oats agent</name>
    <name type="synonym">Cochliobolus victoriae</name>
    <dbReference type="NCBI Taxonomy" id="930091"/>
    <lineage>
        <taxon>Eukaryota</taxon>
        <taxon>Fungi</taxon>
        <taxon>Dikarya</taxon>
        <taxon>Ascomycota</taxon>
        <taxon>Pezizomycotina</taxon>
        <taxon>Dothideomycetes</taxon>
        <taxon>Pleosporomycetidae</taxon>
        <taxon>Pleosporales</taxon>
        <taxon>Pleosporineae</taxon>
        <taxon>Pleosporaceae</taxon>
        <taxon>Bipolaris</taxon>
    </lineage>
</organism>
<gene>
    <name evidence="2" type="ORF">COCVIDRAFT_15462</name>
</gene>
<keyword evidence="3" id="KW-1185">Reference proteome</keyword>
<dbReference type="GeneID" id="26251669"/>
<sequence length="255" mass="29191">MNALDFLVEFVHLEGTSDHLLPQHNQTTNPSKHPICNTGAKMMPSAHPIAYEQYHFTQKASEPETTYNFTTNLFPKQHMFSVSTSHLPDPSVINFEHHDIPQPSIEHNDHTSQTLTGYPQREQGDESSHETTSIIPQAYYQQSNNHAPWTPGYEASKTHTTVPDMRYDAQTPYIFQPTQQKETHYVSFSEGTSPVQIHCNNTTCGCWAQKPQSYHPTENTWPPWNITQVPYGSEVPPIYNDWTLESTRRCNFSTV</sequence>
<dbReference type="OrthoDB" id="3688227at2759"/>
<name>W7EUI6_BIPV3</name>
<accession>W7EUI6</accession>
<evidence type="ECO:0000256" key="1">
    <source>
        <dbReference type="SAM" id="MobiDB-lite"/>
    </source>
</evidence>
<reference evidence="2 3" key="1">
    <citation type="journal article" date="2013" name="PLoS Genet.">
        <title>Comparative genome structure, secondary metabolite, and effector coding capacity across Cochliobolus pathogens.</title>
        <authorList>
            <person name="Condon B.J."/>
            <person name="Leng Y."/>
            <person name="Wu D."/>
            <person name="Bushley K.E."/>
            <person name="Ohm R.A."/>
            <person name="Otillar R."/>
            <person name="Martin J."/>
            <person name="Schackwitz W."/>
            <person name="Grimwood J."/>
            <person name="MohdZainudin N."/>
            <person name="Xue C."/>
            <person name="Wang R."/>
            <person name="Manning V.A."/>
            <person name="Dhillon B."/>
            <person name="Tu Z.J."/>
            <person name="Steffenson B.J."/>
            <person name="Salamov A."/>
            <person name="Sun H."/>
            <person name="Lowry S."/>
            <person name="LaButti K."/>
            <person name="Han J."/>
            <person name="Copeland A."/>
            <person name="Lindquist E."/>
            <person name="Barry K."/>
            <person name="Schmutz J."/>
            <person name="Baker S.E."/>
            <person name="Ciuffetti L.M."/>
            <person name="Grigoriev I.V."/>
            <person name="Zhong S."/>
            <person name="Turgeon B.G."/>
        </authorList>
    </citation>
    <scope>NUCLEOTIDE SEQUENCE [LARGE SCALE GENOMIC DNA]</scope>
    <source>
        <strain evidence="2 3">FI3</strain>
    </source>
</reference>
<dbReference type="RefSeq" id="XP_014557246.1">
    <property type="nucleotide sequence ID" value="XM_014701760.1"/>
</dbReference>
<evidence type="ECO:0000313" key="3">
    <source>
        <dbReference type="Proteomes" id="UP000054337"/>
    </source>
</evidence>